<dbReference type="GO" id="GO:0008410">
    <property type="term" value="F:CoA-transferase activity"/>
    <property type="evidence" value="ECO:0007669"/>
    <property type="project" value="TreeGrafter"/>
</dbReference>
<dbReference type="Gene3D" id="3.30.1540.10">
    <property type="entry name" value="formyl-coa transferase, domain 3"/>
    <property type="match status" value="1"/>
</dbReference>
<dbReference type="PANTHER" id="PTHR48207:SF4">
    <property type="entry name" value="BLL6097 PROTEIN"/>
    <property type="match status" value="1"/>
</dbReference>
<dbReference type="AlphaFoldDB" id="A0A9X1LW54"/>
<dbReference type="EMBL" id="JAGTTN010000004">
    <property type="protein sequence ID" value="MCC2033190.1"/>
    <property type="molecule type" value="Genomic_DNA"/>
</dbReference>
<dbReference type="Pfam" id="PF02515">
    <property type="entry name" value="CoA_transf_3"/>
    <property type="match status" value="1"/>
</dbReference>
<dbReference type="SUPFAM" id="SSF89796">
    <property type="entry name" value="CoA-transferase family III (CaiB/BaiF)"/>
    <property type="match status" value="1"/>
</dbReference>
<dbReference type="PANTHER" id="PTHR48207">
    <property type="entry name" value="SUCCINATE--HYDROXYMETHYLGLUTARATE COA-TRANSFERASE"/>
    <property type="match status" value="1"/>
</dbReference>
<dbReference type="RefSeq" id="WP_229385156.1">
    <property type="nucleotide sequence ID" value="NZ_JAGTTN010000004.1"/>
</dbReference>
<reference evidence="2" key="1">
    <citation type="submission" date="2021-04" db="EMBL/GenBank/DDBJ databases">
        <title>Microbacterium tenobrionis sp. nov. and Microbacterium allomyrinae sp. nov., isolated from larvae of Tenobrio molitor and Allomyrina dichotoma, respectively.</title>
        <authorList>
            <person name="Lee S.D."/>
        </authorList>
    </citation>
    <scope>NUCLEOTIDE SEQUENCE</scope>
    <source>
        <strain evidence="2">BWT-G7</strain>
    </source>
</reference>
<proteinExistence type="predicted"/>
<evidence type="ECO:0000256" key="1">
    <source>
        <dbReference type="ARBA" id="ARBA00022679"/>
    </source>
</evidence>
<dbReference type="Proteomes" id="UP001139354">
    <property type="component" value="Unassembled WGS sequence"/>
</dbReference>
<dbReference type="InterPro" id="IPR050483">
    <property type="entry name" value="CoA-transferase_III_domain"/>
</dbReference>
<dbReference type="InterPro" id="IPR044855">
    <property type="entry name" value="CoA-Trfase_III_dom3_sf"/>
</dbReference>
<keyword evidence="1 2" id="KW-0808">Transferase</keyword>
<name>A0A9X1LW54_9MICO</name>
<organism evidence="2 3">
    <name type="scientific">Microbacterium allomyrinae</name>
    <dbReference type="NCBI Taxonomy" id="2830666"/>
    <lineage>
        <taxon>Bacteria</taxon>
        <taxon>Bacillati</taxon>
        <taxon>Actinomycetota</taxon>
        <taxon>Actinomycetes</taxon>
        <taxon>Micrococcales</taxon>
        <taxon>Microbacteriaceae</taxon>
        <taxon>Microbacterium</taxon>
    </lineage>
</organism>
<gene>
    <name evidence="2" type="ORF">KEC57_13470</name>
</gene>
<accession>A0A9X1LW54</accession>
<comment type="caution">
    <text evidence="2">The sequence shown here is derived from an EMBL/GenBank/DDBJ whole genome shotgun (WGS) entry which is preliminary data.</text>
</comment>
<protein>
    <submittedName>
        <fullName evidence="2">CoA transferase</fullName>
    </submittedName>
</protein>
<evidence type="ECO:0000313" key="2">
    <source>
        <dbReference type="EMBL" id="MCC2033190.1"/>
    </source>
</evidence>
<evidence type="ECO:0000313" key="3">
    <source>
        <dbReference type="Proteomes" id="UP001139354"/>
    </source>
</evidence>
<dbReference type="Gene3D" id="3.40.50.10540">
    <property type="entry name" value="Crotonobetainyl-coa:carnitine coa-transferase, domain 1"/>
    <property type="match status" value="1"/>
</dbReference>
<dbReference type="InterPro" id="IPR023606">
    <property type="entry name" value="CoA-Trfase_III_dom_1_sf"/>
</dbReference>
<dbReference type="InterPro" id="IPR003673">
    <property type="entry name" value="CoA-Trfase_fam_III"/>
</dbReference>
<keyword evidence="3" id="KW-1185">Reference proteome</keyword>
<sequence>MSPRPLEGVRIIAIEQYGAGPWGTLHLADLGADVIKIEDPASDGDVGRYVPPYSVAEDSLFFESLNRNKSSLSLDLRTAAGREVFEELVRNCDAVYYNLRGDVPAAIRVTYDDLKHINPAIVCCSLSGFGMTGPRAKGAGYDYMLQGLAGWMDLTGEPGGPPTKTGLSLVDFTGGYVAALALMVGLFAARRDGIGMDCDVSLFDTAITMLNYSGAWHLNEGYEPARTRHSSHPSLVPFQNLEASDGWLVVACPKEKFWRLLADAIQHPELSEDPRFATFADRLVNKESLLEILEPIFRRKTAAEWLAILEDAGVPVAKINTVAEALDDPHTVARGLIVETEHHRFGSIRTLASPVRVGDPASLTYRAAPVRHADARRVLTELTAFDDDAIARFASEGAFGSVPDPVVAAYGAPAPSASHHQASE</sequence>